<comment type="caution">
    <text evidence="1">The sequence shown here is derived from an EMBL/GenBank/DDBJ whole genome shotgun (WGS) entry which is preliminary data.</text>
</comment>
<evidence type="ECO:0000313" key="2">
    <source>
        <dbReference type="Proteomes" id="UP001175227"/>
    </source>
</evidence>
<dbReference type="EMBL" id="JAUEPR010000031">
    <property type="protein sequence ID" value="KAK0473696.1"/>
    <property type="molecule type" value="Genomic_DNA"/>
</dbReference>
<dbReference type="Proteomes" id="UP001175227">
    <property type="component" value="Unassembled WGS sequence"/>
</dbReference>
<dbReference type="AlphaFoldDB" id="A0AA39T9G0"/>
<keyword evidence="2" id="KW-1185">Reference proteome</keyword>
<gene>
    <name evidence="1" type="ORF">IW261DRAFT_672892</name>
</gene>
<protein>
    <submittedName>
        <fullName evidence="1">Uncharacterized protein</fullName>
    </submittedName>
</protein>
<name>A0AA39T9G0_9AGAR</name>
<reference evidence="1" key="1">
    <citation type="submission" date="2023-06" db="EMBL/GenBank/DDBJ databases">
        <authorList>
            <consortium name="Lawrence Berkeley National Laboratory"/>
            <person name="Ahrendt S."/>
            <person name="Sahu N."/>
            <person name="Indic B."/>
            <person name="Wong-Bajracharya J."/>
            <person name="Merenyi Z."/>
            <person name="Ke H.-M."/>
            <person name="Monk M."/>
            <person name="Kocsube S."/>
            <person name="Drula E."/>
            <person name="Lipzen A."/>
            <person name="Balint B."/>
            <person name="Henrissat B."/>
            <person name="Andreopoulos B."/>
            <person name="Martin F.M."/>
            <person name="Harder C.B."/>
            <person name="Rigling D."/>
            <person name="Ford K.L."/>
            <person name="Foster G.D."/>
            <person name="Pangilinan J."/>
            <person name="Papanicolaou A."/>
            <person name="Barry K."/>
            <person name="LaButti K."/>
            <person name="Viragh M."/>
            <person name="Koriabine M."/>
            <person name="Yan M."/>
            <person name="Riley R."/>
            <person name="Champramary S."/>
            <person name="Plett K.L."/>
            <person name="Tsai I.J."/>
            <person name="Slot J."/>
            <person name="Sipos G."/>
            <person name="Plett J."/>
            <person name="Nagy L.G."/>
            <person name="Grigoriev I.V."/>
        </authorList>
    </citation>
    <scope>NUCLEOTIDE SEQUENCE</scope>
    <source>
        <strain evidence="1">ICMP 16352</strain>
    </source>
</reference>
<proteinExistence type="predicted"/>
<evidence type="ECO:0000313" key="1">
    <source>
        <dbReference type="EMBL" id="KAK0473696.1"/>
    </source>
</evidence>
<sequence>MCIQVVQASNCVLAGLGVSSPPLVPNSLHPSEPGIFATGLLQRIDSHTQDAKDNLMLAKITQSYHANKRRAPEVIFHINDKVMLSTLHRRHEYQDKNRVACHFGAYLFPPIQDVYYTCCSPVSLVFPVVDNRVPERRISFMVIS</sequence>
<organism evidence="1 2">
    <name type="scientific">Armillaria novae-zelandiae</name>
    <dbReference type="NCBI Taxonomy" id="153914"/>
    <lineage>
        <taxon>Eukaryota</taxon>
        <taxon>Fungi</taxon>
        <taxon>Dikarya</taxon>
        <taxon>Basidiomycota</taxon>
        <taxon>Agaricomycotina</taxon>
        <taxon>Agaricomycetes</taxon>
        <taxon>Agaricomycetidae</taxon>
        <taxon>Agaricales</taxon>
        <taxon>Marasmiineae</taxon>
        <taxon>Physalacriaceae</taxon>
        <taxon>Armillaria</taxon>
    </lineage>
</organism>
<accession>A0AA39T9G0</accession>